<feature type="transmembrane region" description="Helical" evidence="1">
    <location>
        <begin position="7"/>
        <end position="29"/>
    </location>
</feature>
<dbReference type="RefSeq" id="WP_133996490.1">
    <property type="nucleotide sequence ID" value="NZ_SODV01000002.1"/>
</dbReference>
<feature type="transmembrane region" description="Helical" evidence="1">
    <location>
        <begin position="115"/>
        <end position="138"/>
    </location>
</feature>
<feature type="transmembrane region" description="Helical" evidence="1">
    <location>
        <begin position="150"/>
        <end position="171"/>
    </location>
</feature>
<sequence>MLESYSLPAVLCRILLAIAGWVTLILQFFLIRSAGEAMGQTLGMTTGNFFSYFTILTNLLVAFSLSVALFYTRSGMGAFFSRASVQTAIAGCMLVVGGVYHLVLAKLWNPHGSQWAADVLLHTVLPLFYLVYWILFVPKGNLGLSAPLPWLLYPLVYLLYTLGRGALLGWYPYPFLNAGDLGYAMVLGNSAVLLGVFLVLFYVLTLADRAMGSKMHKP</sequence>
<reference evidence="2 3" key="1">
    <citation type="submission" date="2019-03" db="EMBL/GenBank/DDBJ databases">
        <title>Genomic Encyclopedia of Type Strains, Phase IV (KMG-IV): sequencing the most valuable type-strain genomes for metagenomic binning, comparative biology and taxonomic classification.</title>
        <authorList>
            <person name="Goeker M."/>
        </authorList>
    </citation>
    <scope>NUCLEOTIDE SEQUENCE [LARGE SCALE GENOMIC DNA]</scope>
    <source>
        <strain evidence="2 3">DSM 100059</strain>
    </source>
</reference>
<evidence type="ECO:0000313" key="3">
    <source>
        <dbReference type="Proteomes" id="UP000294498"/>
    </source>
</evidence>
<dbReference type="Proteomes" id="UP000294498">
    <property type="component" value="Unassembled WGS sequence"/>
</dbReference>
<dbReference type="NCBIfam" id="NF038065">
    <property type="entry name" value="Pr6Pr"/>
    <property type="match status" value="1"/>
</dbReference>
<dbReference type="OrthoDB" id="9809977at2"/>
<name>A0A4V3GKM8_9BACT</name>
<comment type="caution">
    <text evidence="2">The sequence shown here is derived from an EMBL/GenBank/DDBJ whole genome shotgun (WGS) entry which is preliminary data.</text>
</comment>
<keyword evidence="1" id="KW-0472">Membrane</keyword>
<keyword evidence="1" id="KW-0812">Transmembrane</keyword>
<feature type="transmembrane region" description="Helical" evidence="1">
    <location>
        <begin position="49"/>
        <end position="71"/>
    </location>
</feature>
<evidence type="ECO:0000256" key="1">
    <source>
        <dbReference type="SAM" id="Phobius"/>
    </source>
</evidence>
<gene>
    <name evidence="2" type="ORF">EDB95_4128</name>
</gene>
<accession>A0A4V3GKM8</accession>
<evidence type="ECO:0008006" key="4">
    <source>
        <dbReference type="Google" id="ProtNLM"/>
    </source>
</evidence>
<protein>
    <recommendedName>
        <fullName evidence="4">FAR-17a/AIG1-like protein</fullName>
    </recommendedName>
</protein>
<feature type="transmembrane region" description="Helical" evidence="1">
    <location>
        <begin position="183"/>
        <end position="207"/>
    </location>
</feature>
<keyword evidence="3" id="KW-1185">Reference proteome</keyword>
<feature type="transmembrane region" description="Helical" evidence="1">
    <location>
        <begin position="83"/>
        <end position="103"/>
    </location>
</feature>
<proteinExistence type="predicted"/>
<dbReference type="EMBL" id="SODV01000002">
    <property type="protein sequence ID" value="TDW96302.1"/>
    <property type="molecule type" value="Genomic_DNA"/>
</dbReference>
<dbReference type="AlphaFoldDB" id="A0A4V3GKM8"/>
<evidence type="ECO:0000313" key="2">
    <source>
        <dbReference type="EMBL" id="TDW96302.1"/>
    </source>
</evidence>
<organism evidence="2 3">
    <name type="scientific">Dinghuibacter silviterrae</name>
    <dbReference type="NCBI Taxonomy" id="1539049"/>
    <lineage>
        <taxon>Bacteria</taxon>
        <taxon>Pseudomonadati</taxon>
        <taxon>Bacteroidota</taxon>
        <taxon>Chitinophagia</taxon>
        <taxon>Chitinophagales</taxon>
        <taxon>Chitinophagaceae</taxon>
        <taxon>Dinghuibacter</taxon>
    </lineage>
</organism>
<keyword evidence="1" id="KW-1133">Transmembrane helix</keyword>
<dbReference type="InterPro" id="IPR049713">
    <property type="entry name" value="Pr6Pr-like"/>
</dbReference>